<comment type="caution">
    <text evidence="2">The sequence shown here is derived from an EMBL/GenBank/DDBJ whole genome shotgun (WGS) entry which is preliminary data.</text>
</comment>
<sequence length="106" mass="11852">MATFDPHHYVLISTPPTSPSRTPQPQPHPPHSLDFTWHRDNHHTPSTARPSPPIPIRMPTCLLTHIFLIHPVITAEYTESCSPNLETVLNPSGFRALEDFADASLT</sequence>
<feature type="compositionally biased region" description="Pro residues" evidence="1">
    <location>
        <begin position="16"/>
        <end position="30"/>
    </location>
</feature>
<feature type="region of interest" description="Disordered" evidence="1">
    <location>
        <begin position="1"/>
        <end position="54"/>
    </location>
</feature>
<name>A0A9P6GJK8_9PLEO</name>
<reference evidence="2" key="1">
    <citation type="journal article" date="2020" name="Mol. Plant Microbe Interact.">
        <title>Genome Sequence of the Biocontrol Agent Coniothyrium minitans strain Conio (IMI 134523).</title>
        <authorList>
            <person name="Patel D."/>
            <person name="Shittu T.A."/>
            <person name="Baroncelli R."/>
            <person name="Muthumeenakshi S."/>
            <person name="Osborne T.H."/>
            <person name="Janganan T.K."/>
            <person name="Sreenivasaprasad S."/>
        </authorList>
    </citation>
    <scope>NUCLEOTIDE SEQUENCE</scope>
    <source>
        <strain evidence="2">Conio</strain>
    </source>
</reference>
<evidence type="ECO:0000313" key="2">
    <source>
        <dbReference type="EMBL" id="KAF9736366.1"/>
    </source>
</evidence>
<dbReference type="OrthoDB" id="3801489at2759"/>
<proteinExistence type="predicted"/>
<organism evidence="2 3">
    <name type="scientific">Paraphaeosphaeria minitans</name>
    <dbReference type="NCBI Taxonomy" id="565426"/>
    <lineage>
        <taxon>Eukaryota</taxon>
        <taxon>Fungi</taxon>
        <taxon>Dikarya</taxon>
        <taxon>Ascomycota</taxon>
        <taxon>Pezizomycotina</taxon>
        <taxon>Dothideomycetes</taxon>
        <taxon>Pleosporomycetidae</taxon>
        <taxon>Pleosporales</taxon>
        <taxon>Massarineae</taxon>
        <taxon>Didymosphaeriaceae</taxon>
        <taxon>Paraphaeosphaeria</taxon>
    </lineage>
</organism>
<keyword evidence="3" id="KW-1185">Reference proteome</keyword>
<gene>
    <name evidence="2" type="ORF">PMIN01_06282</name>
</gene>
<accession>A0A9P6GJK8</accession>
<dbReference type="AlphaFoldDB" id="A0A9P6GJK8"/>
<dbReference type="EMBL" id="WJXW01000005">
    <property type="protein sequence ID" value="KAF9736366.1"/>
    <property type="molecule type" value="Genomic_DNA"/>
</dbReference>
<evidence type="ECO:0000313" key="3">
    <source>
        <dbReference type="Proteomes" id="UP000756921"/>
    </source>
</evidence>
<protein>
    <submittedName>
        <fullName evidence="2">Uncharacterized protein</fullName>
    </submittedName>
</protein>
<dbReference type="Proteomes" id="UP000756921">
    <property type="component" value="Unassembled WGS sequence"/>
</dbReference>
<evidence type="ECO:0000256" key="1">
    <source>
        <dbReference type="SAM" id="MobiDB-lite"/>
    </source>
</evidence>